<evidence type="ECO:0000313" key="2">
    <source>
        <dbReference type="Proteomes" id="UP000229600"/>
    </source>
</evidence>
<dbReference type="Proteomes" id="UP000229600">
    <property type="component" value="Unassembled WGS sequence"/>
</dbReference>
<sequence length="343" mass="40011">MIDLSLKTLTKPQIESINDEIELSLVDLSKRDEYWKVLHESFKDSSTKNQFKYFDTFWRWYTMLTWRRINELSHEDFINIAIGRQVPMALLLGFDVFDKTIHYLWTKTTEPKQMESVYLKVRNAFFESPAILGEEAGVELTLAWFIKEIRVLDNRGSDSIQLAHLFSRMQSVFFEKLSEDMRGKVLVEKDEIINALVELTHFFSGVEGDGIYVIVDAMKFPEHYMDRNEDIAEAELPKKILEEQTIFPETVAESEVPLIQTQEEKQEEPLSPADKVEVDYAGIQHMIDERFIKDEAGNYVNIEGVLTLLSTLADQYRDEKVRNLYYFDEAKGGFVWDQTVLNG</sequence>
<dbReference type="EMBL" id="PCWN01000004">
    <property type="protein sequence ID" value="PIR04344.1"/>
    <property type="molecule type" value="Genomic_DNA"/>
</dbReference>
<comment type="caution">
    <text evidence="1">The sequence shown here is derived from an EMBL/GenBank/DDBJ whole genome shotgun (WGS) entry which is preliminary data.</text>
</comment>
<dbReference type="AlphaFoldDB" id="A0A2H0N625"/>
<proteinExistence type="predicted"/>
<protein>
    <submittedName>
        <fullName evidence="1">Uncharacterized protein</fullName>
    </submittedName>
</protein>
<accession>A0A2H0N625</accession>
<name>A0A2H0N625_9BACT</name>
<reference evidence="1 2" key="1">
    <citation type="submission" date="2017-09" db="EMBL/GenBank/DDBJ databases">
        <title>Depth-based differentiation of microbial function through sediment-hosted aquifers and enrichment of novel symbionts in the deep terrestrial subsurface.</title>
        <authorList>
            <person name="Probst A.J."/>
            <person name="Ladd B."/>
            <person name="Jarett J.K."/>
            <person name="Geller-Mcgrath D.E."/>
            <person name="Sieber C.M."/>
            <person name="Emerson J.B."/>
            <person name="Anantharaman K."/>
            <person name="Thomas B.C."/>
            <person name="Malmstrom R."/>
            <person name="Stieglmeier M."/>
            <person name="Klingl A."/>
            <person name="Woyke T."/>
            <person name="Ryan C.M."/>
            <person name="Banfield J.F."/>
        </authorList>
    </citation>
    <scope>NUCLEOTIDE SEQUENCE [LARGE SCALE GENOMIC DNA]</scope>
    <source>
        <strain evidence="1">CG11_big_fil_rev_8_21_14_0_20_39_34</strain>
    </source>
</reference>
<gene>
    <name evidence="1" type="ORF">COV59_01255</name>
</gene>
<organism evidence="1 2">
    <name type="scientific">Candidatus Magasanikbacteria bacterium CG11_big_fil_rev_8_21_14_0_20_39_34</name>
    <dbReference type="NCBI Taxonomy" id="1974653"/>
    <lineage>
        <taxon>Bacteria</taxon>
        <taxon>Candidatus Magasanikiibacteriota</taxon>
    </lineage>
</organism>
<evidence type="ECO:0000313" key="1">
    <source>
        <dbReference type="EMBL" id="PIR04344.1"/>
    </source>
</evidence>